<keyword evidence="3" id="KW-1185">Reference proteome</keyword>
<feature type="transmembrane region" description="Helical" evidence="1">
    <location>
        <begin position="63"/>
        <end position="81"/>
    </location>
</feature>
<evidence type="ECO:0000313" key="3">
    <source>
        <dbReference type="Proteomes" id="UP000262379"/>
    </source>
</evidence>
<feature type="transmembrane region" description="Helical" evidence="1">
    <location>
        <begin position="308"/>
        <end position="328"/>
    </location>
</feature>
<dbReference type="Proteomes" id="UP000262379">
    <property type="component" value="Unassembled WGS sequence"/>
</dbReference>
<dbReference type="Pfam" id="PF05145">
    <property type="entry name" value="AbrB"/>
    <property type="match status" value="1"/>
</dbReference>
<keyword evidence="1" id="KW-1133">Transmembrane helix</keyword>
<accession>A0A371XJH7</accession>
<dbReference type="PIRSF" id="PIRSF038991">
    <property type="entry name" value="Protein_AbrB"/>
    <property type="match status" value="1"/>
</dbReference>
<dbReference type="AlphaFoldDB" id="A0A371XJH7"/>
<feature type="transmembrane region" description="Helical" evidence="1">
    <location>
        <begin position="32"/>
        <end position="51"/>
    </location>
</feature>
<feature type="transmembrane region" description="Helical" evidence="1">
    <location>
        <begin position="212"/>
        <end position="231"/>
    </location>
</feature>
<protein>
    <recommendedName>
        <fullName evidence="4">AbrB family transcriptional regulator</fullName>
    </recommendedName>
</protein>
<evidence type="ECO:0000256" key="1">
    <source>
        <dbReference type="SAM" id="Phobius"/>
    </source>
</evidence>
<dbReference type="GO" id="GO:0010468">
    <property type="term" value="P:regulation of gene expression"/>
    <property type="evidence" value="ECO:0007669"/>
    <property type="project" value="InterPro"/>
</dbReference>
<dbReference type="EMBL" id="QURN01000001">
    <property type="protein sequence ID" value="RFC69375.1"/>
    <property type="molecule type" value="Genomic_DNA"/>
</dbReference>
<dbReference type="RefSeq" id="WP_116621996.1">
    <property type="nucleotide sequence ID" value="NZ_QURN01000001.1"/>
</dbReference>
<dbReference type="GO" id="GO:0016020">
    <property type="term" value="C:membrane"/>
    <property type="evidence" value="ECO:0007669"/>
    <property type="project" value="InterPro"/>
</dbReference>
<reference evidence="3" key="1">
    <citation type="submission" date="2018-08" db="EMBL/GenBank/DDBJ databases">
        <authorList>
            <person name="Im W.T."/>
        </authorList>
    </citation>
    <scope>NUCLEOTIDE SEQUENCE [LARGE SCALE GENOMIC DNA]</scope>
    <source>
        <strain evidence="3">LA-28</strain>
    </source>
</reference>
<name>A0A371XJH7_9HYPH</name>
<proteinExistence type="predicted"/>
<sequence length="352" mass="37167">MSALWYRSNTAVVVLTLVAASGTGYLFRTLHMPMAYILGSMVGAALVANLIAPMPGGKKMRRFSQLFVGASVGAVMNTQVLEAIYGLFPMMLMMAVAANLIGVALVLPLSRLAHLDRVTALMSCLPAGMAEMATLAHEVKADEQSVAIIHTLRVLTVLTMVPLWLILTGHPISNRISATTTLTMHDAVFLALLILASLLIAVVATRMRVINAFVVVPTLMSVALVAFGLRIPTLPSAIIIAAQIGIGASIGLRFRFDRMRKLPRTVIGGLIASIVLVSTSIFGLGYLIETYGGMDHLSALLSAAPGGLAEMIATADALGVAAALVAAFQLTRSVFTNIVIAPIVRWVVTPKV</sequence>
<feature type="transmembrane region" description="Helical" evidence="1">
    <location>
        <begin position="146"/>
        <end position="167"/>
    </location>
</feature>
<feature type="transmembrane region" description="Helical" evidence="1">
    <location>
        <begin position="187"/>
        <end position="205"/>
    </location>
</feature>
<gene>
    <name evidence="2" type="ORF">DY251_01135</name>
</gene>
<keyword evidence="1" id="KW-0472">Membrane</keyword>
<keyword evidence="1" id="KW-0812">Transmembrane</keyword>
<dbReference type="InterPro" id="IPR007820">
    <property type="entry name" value="AbrB_fam"/>
</dbReference>
<feature type="transmembrane region" description="Helical" evidence="1">
    <location>
        <begin position="87"/>
        <end position="107"/>
    </location>
</feature>
<feature type="transmembrane region" description="Helical" evidence="1">
    <location>
        <begin position="266"/>
        <end position="288"/>
    </location>
</feature>
<comment type="caution">
    <text evidence="2">The sequence shown here is derived from an EMBL/GenBank/DDBJ whole genome shotgun (WGS) entry which is preliminary data.</text>
</comment>
<organism evidence="2 3">
    <name type="scientific">Mesorhizobium denitrificans</name>
    <dbReference type="NCBI Taxonomy" id="2294114"/>
    <lineage>
        <taxon>Bacteria</taxon>
        <taxon>Pseudomonadati</taxon>
        <taxon>Pseudomonadota</taxon>
        <taxon>Alphaproteobacteria</taxon>
        <taxon>Hyphomicrobiales</taxon>
        <taxon>Phyllobacteriaceae</taxon>
        <taxon>Mesorhizobium</taxon>
    </lineage>
</organism>
<evidence type="ECO:0008006" key="4">
    <source>
        <dbReference type="Google" id="ProtNLM"/>
    </source>
</evidence>
<dbReference type="PANTHER" id="PTHR38457">
    <property type="entry name" value="REGULATOR ABRB-RELATED"/>
    <property type="match status" value="1"/>
</dbReference>
<feature type="transmembrane region" description="Helical" evidence="1">
    <location>
        <begin position="237"/>
        <end position="254"/>
    </location>
</feature>
<evidence type="ECO:0000313" key="2">
    <source>
        <dbReference type="EMBL" id="RFC69375.1"/>
    </source>
</evidence>
<dbReference type="InterPro" id="IPR017516">
    <property type="entry name" value="AbrB_dup"/>
</dbReference>
<dbReference type="NCBIfam" id="TIGR03082">
    <property type="entry name" value="Gneg_AbrB_dup"/>
    <property type="match status" value="1"/>
</dbReference>
<dbReference type="PANTHER" id="PTHR38457:SF1">
    <property type="entry name" value="REGULATOR ABRB-RELATED"/>
    <property type="match status" value="1"/>
</dbReference>